<accession>A0A2P5SX19</accession>
<keyword evidence="5 7" id="KW-1133">Transmembrane helix</keyword>
<evidence type="ECO:0000256" key="6">
    <source>
        <dbReference type="ARBA" id="ARBA00023136"/>
    </source>
</evidence>
<dbReference type="Proteomes" id="UP000296144">
    <property type="component" value="Unassembled WGS sequence"/>
</dbReference>
<dbReference type="RefSeq" id="WP_136130015.1">
    <property type="nucleotide sequence ID" value="NZ_PDKU01000001.1"/>
</dbReference>
<evidence type="ECO:0000259" key="8">
    <source>
        <dbReference type="Pfam" id="PF02470"/>
    </source>
</evidence>
<evidence type="ECO:0000256" key="1">
    <source>
        <dbReference type="ARBA" id="ARBA00004533"/>
    </source>
</evidence>
<feature type="transmembrane region" description="Helical" evidence="7">
    <location>
        <begin position="18"/>
        <end position="39"/>
    </location>
</feature>
<evidence type="ECO:0000256" key="2">
    <source>
        <dbReference type="ARBA" id="ARBA00022475"/>
    </source>
</evidence>
<dbReference type="GO" id="GO:0005886">
    <property type="term" value="C:plasma membrane"/>
    <property type="evidence" value="ECO:0007669"/>
    <property type="project" value="UniProtKB-SubCell"/>
</dbReference>
<dbReference type="PANTHER" id="PTHR30462">
    <property type="entry name" value="INTERMEMBRANE TRANSPORT PROTEIN PQIB-RELATED"/>
    <property type="match status" value="1"/>
</dbReference>
<dbReference type="PANTHER" id="PTHR30462:SF2">
    <property type="entry name" value="INTERMEMBRANE TRANSPORT PROTEIN PQIB"/>
    <property type="match status" value="1"/>
</dbReference>
<name>A0A2P5SX19_9GAMM</name>
<dbReference type="OrthoDB" id="9806984at2"/>
<evidence type="ECO:0000256" key="5">
    <source>
        <dbReference type="ARBA" id="ARBA00022989"/>
    </source>
</evidence>
<comment type="subcellular location">
    <subcellularLocation>
        <location evidence="1">Cell inner membrane</location>
    </subcellularLocation>
</comment>
<feature type="domain" description="Mce/MlaD" evidence="8">
    <location>
        <begin position="157"/>
        <end position="250"/>
    </location>
</feature>
<keyword evidence="2" id="KW-1003">Cell membrane</keyword>
<dbReference type="InterPro" id="IPR003399">
    <property type="entry name" value="Mce/MlaD"/>
</dbReference>
<comment type="caution">
    <text evidence="9">The sequence shown here is derived from an EMBL/GenBank/DDBJ whole genome shotgun (WGS) entry which is preliminary data.</text>
</comment>
<organism evidence="9 10">
    <name type="scientific">Candidatus Pantoea edessiphila</name>
    <dbReference type="NCBI Taxonomy" id="2044610"/>
    <lineage>
        <taxon>Bacteria</taxon>
        <taxon>Pseudomonadati</taxon>
        <taxon>Pseudomonadota</taxon>
        <taxon>Gammaproteobacteria</taxon>
        <taxon>Enterobacterales</taxon>
        <taxon>Erwiniaceae</taxon>
        <taxon>Pantoea</taxon>
    </lineage>
</organism>
<keyword evidence="6 7" id="KW-0472">Membrane</keyword>
<feature type="domain" description="Mce/MlaD" evidence="8">
    <location>
        <begin position="288"/>
        <end position="389"/>
    </location>
</feature>
<proteinExistence type="predicted"/>
<evidence type="ECO:0000313" key="9">
    <source>
        <dbReference type="EMBL" id="PPI86852.1"/>
    </source>
</evidence>
<sequence length="547" mass="62835">MEINYNYAKLTQIKNLSAIWIIPLLTLFIATCVMIYQLVHLGPEIILITDNGRGIEEGRTIIKCHNVSVGLVKEVSISKDLNHVEIKVRLKSGMKYLLHKDSIFWIVKPQMKHEGINGLSNLLSGTYIVLYPGSKDVALKKYTLMNDIPTILPHVKGTRILLESKKSEKLFNGDPVFFHGYKVGIIENSKFNSDTYKMTYQLFIEEPYNHLVNDKICFWKNSSIDAGLSTSSMRIEIGSINTLLNNSISFDNTVGCFSGKYIANKKLFYLFDNQDSMKETINKNFINYVLLFSSSIRGLKVGAPVEFRGIRIGTVSEVPFLKAITKQKSNYNYYNIPVLIQIEPRRFFDKLGKNFILEKYLHKNKNNRIYAILKNNNFISQSTYIDLDFNNSESMINKTETVLGYKTIPTISSNFNDIQQKIILFLNKIDKLPLSGVIMKSNKTLKEAEKIIKDFSLIMDQVNRMLQNPITTHLPQDMHKVLINLNEIIKEIQPGSLLYDKLINNMQILNQVLNELKLIIKTLNISSNALIYKPKLEKDPEPKRIQR</sequence>
<protein>
    <submittedName>
        <fullName evidence="9">Paraquat-inducible protein B</fullName>
    </submittedName>
</protein>
<feature type="domain" description="Mce/MlaD" evidence="8">
    <location>
        <begin position="43"/>
        <end position="133"/>
    </location>
</feature>
<evidence type="ECO:0000256" key="4">
    <source>
        <dbReference type="ARBA" id="ARBA00022692"/>
    </source>
</evidence>
<evidence type="ECO:0000313" key="10">
    <source>
        <dbReference type="Proteomes" id="UP000296144"/>
    </source>
</evidence>
<gene>
    <name evidence="9" type="ORF">CRV10_01195</name>
</gene>
<evidence type="ECO:0000256" key="7">
    <source>
        <dbReference type="SAM" id="Phobius"/>
    </source>
</evidence>
<keyword evidence="3" id="KW-0997">Cell inner membrane</keyword>
<dbReference type="AlphaFoldDB" id="A0A2P5SX19"/>
<reference evidence="9 10" key="1">
    <citation type="journal article" date="2018" name="Genome Biol. Evol.">
        <title>Cladogenesis and Genomic Streamlining in Extracellular Endosymbionts of Tropical Stink Bugs.</title>
        <authorList>
            <person name="Otero-Bravo A."/>
            <person name="Goffredi S."/>
            <person name="Sabree Z.L."/>
        </authorList>
    </citation>
    <scope>NUCLEOTIDE SEQUENCE [LARGE SCALE GENOMIC DNA]</scope>
    <source>
        <strain evidence="9 10">SoEL</strain>
    </source>
</reference>
<dbReference type="Pfam" id="PF02470">
    <property type="entry name" value="MlaD"/>
    <property type="match status" value="3"/>
</dbReference>
<dbReference type="InterPro" id="IPR051800">
    <property type="entry name" value="PqiA-PqiB_transport"/>
</dbReference>
<evidence type="ECO:0000256" key="3">
    <source>
        <dbReference type="ARBA" id="ARBA00022519"/>
    </source>
</evidence>
<keyword evidence="4 7" id="KW-0812">Transmembrane</keyword>
<keyword evidence="10" id="KW-1185">Reference proteome</keyword>
<dbReference type="EMBL" id="PDKU01000001">
    <property type="protein sequence ID" value="PPI86852.1"/>
    <property type="molecule type" value="Genomic_DNA"/>
</dbReference>
<dbReference type="NCBIfam" id="NF008070">
    <property type="entry name" value="PRK10807.1"/>
    <property type="match status" value="1"/>
</dbReference>